<proteinExistence type="predicted"/>
<name>A0A815JA72_9BILA</name>
<comment type="caution">
    <text evidence="2">The sequence shown here is derived from an EMBL/GenBank/DDBJ whole genome shotgun (WGS) entry which is preliminary data.</text>
</comment>
<keyword evidence="1" id="KW-1133">Transmembrane helix</keyword>
<gene>
    <name evidence="2" type="ORF">JYZ213_LOCUS36427</name>
</gene>
<accession>A0A815JA72</accession>
<feature type="transmembrane region" description="Helical" evidence="1">
    <location>
        <begin position="14"/>
        <end position="37"/>
    </location>
</feature>
<dbReference type="SUPFAM" id="SSF69322">
    <property type="entry name" value="Tricorn protease domain 2"/>
    <property type="match status" value="1"/>
</dbReference>
<evidence type="ECO:0000313" key="3">
    <source>
        <dbReference type="Proteomes" id="UP000663845"/>
    </source>
</evidence>
<sequence length="214" mass="24726">MFEKVNNFLLCKKYIRPILFILLGALVVFIPSLTILLTKKSKCPPPPYPSRESLNASDYESNTDYYRKLESVHNLTPLDNLRMDRLSSPRFCPSDSSKIIYLRRQYHMPDINGSSTTLHWVDMSDLLSPKWIQLTRPIWGIHDQQFYWIDKTTILFLSNRGSSGLNQIFQLNLPGDILGINNFLEPIQITDYPLSIDNLLINRQASRLAFSCQG</sequence>
<keyword evidence="1" id="KW-0812">Transmembrane</keyword>
<keyword evidence="1" id="KW-0472">Membrane</keyword>
<evidence type="ECO:0000313" key="2">
    <source>
        <dbReference type="EMBL" id="CAF1376649.1"/>
    </source>
</evidence>
<organism evidence="2 3">
    <name type="scientific">Adineta steineri</name>
    <dbReference type="NCBI Taxonomy" id="433720"/>
    <lineage>
        <taxon>Eukaryota</taxon>
        <taxon>Metazoa</taxon>
        <taxon>Spiralia</taxon>
        <taxon>Gnathifera</taxon>
        <taxon>Rotifera</taxon>
        <taxon>Eurotatoria</taxon>
        <taxon>Bdelloidea</taxon>
        <taxon>Adinetida</taxon>
        <taxon>Adinetidae</taxon>
        <taxon>Adineta</taxon>
    </lineage>
</organism>
<protein>
    <submittedName>
        <fullName evidence="2">Uncharacterized protein</fullName>
    </submittedName>
</protein>
<evidence type="ECO:0000256" key="1">
    <source>
        <dbReference type="SAM" id="Phobius"/>
    </source>
</evidence>
<dbReference type="Proteomes" id="UP000663845">
    <property type="component" value="Unassembled WGS sequence"/>
</dbReference>
<reference evidence="2" key="1">
    <citation type="submission" date="2021-02" db="EMBL/GenBank/DDBJ databases">
        <authorList>
            <person name="Nowell W R."/>
        </authorList>
    </citation>
    <scope>NUCLEOTIDE SEQUENCE</scope>
</reference>
<dbReference type="AlphaFoldDB" id="A0A815JA72"/>
<dbReference type="EMBL" id="CAJNOG010000883">
    <property type="protein sequence ID" value="CAF1376649.1"/>
    <property type="molecule type" value="Genomic_DNA"/>
</dbReference>